<proteinExistence type="predicted"/>
<evidence type="ECO:0000259" key="2">
    <source>
        <dbReference type="Pfam" id="PF25455"/>
    </source>
</evidence>
<dbReference type="SUPFAM" id="SSF103025">
    <property type="entry name" value="Folate-binding domain"/>
    <property type="match status" value="1"/>
</dbReference>
<dbReference type="RefSeq" id="WP_380039440.1">
    <property type="nucleotide sequence ID" value="NZ_JBHSEH010000009.1"/>
</dbReference>
<accession>A0ABV8XQ86</accession>
<dbReference type="Gene3D" id="3.30.1360.120">
    <property type="entry name" value="Probable tRNA modification gtpase trme, domain 1"/>
    <property type="match status" value="1"/>
</dbReference>
<dbReference type="Pfam" id="PF25455">
    <property type="entry name" value="Beta-barrel_CAF17_C"/>
    <property type="match status" value="1"/>
</dbReference>
<reference evidence="4" key="1">
    <citation type="journal article" date="2019" name="Int. J. Syst. Evol. Microbiol.">
        <title>The Global Catalogue of Microorganisms (GCM) 10K type strain sequencing project: providing services to taxonomists for standard genome sequencing and annotation.</title>
        <authorList>
            <consortium name="The Broad Institute Genomics Platform"/>
            <consortium name="The Broad Institute Genome Sequencing Center for Infectious Disease"/>
            <person name="Wu L."/>
            <person name="Ma J."/>
        </authorList>
    </citation>
    <scope>NUCLEOTIDE SEQUENCE [LARGE SCALE GENOMIC DNA]</scope>
    <source>
        <strain evidence="4">CCUG 56029</strain>
    </source>
</reference>
<evidence type="ECO:0000313" key="4">
    <source>
        <dbReference type="Proteomes" id="UP001595998"/>
    </source>
</evidence>
<sequence length="290" mass="30888">MWTYLPSSSLRVTGADRVDFVHGQMTGDLRGAPTPGLVPCAFLNVRGQIEQFVRAYRREKDIYLHLDGGGAPALAARLRRYIIFDQVELGDLSETLRTVHVWEQVLAGWQPEGGAAQTFELAGASVLGGRVNRSGRPGVDLHYLLQDEPAVLAALGGPPEPLETLEAARVRAGIPDITRDGFTGFLPQEVGLDLGGPLPAISYRKGCYVGQEIMARLEARGNTRYHLVRLAGTDLPSQTEVTAGGRVVGQTGHAVDGLALARVRKELPEGAAVEVGGQAATVEPLTPAAS</sequence>
<gene>
    <name evidence="3" type="ORF">ACFOZ9_10785</name>
</gene>
<comment type="caution">
    <text evidence="3">The sequence shown here is derived from an EMBL/GenBank/DDBJ whole genome shotgun (WGS) entry which is preliminary data.</text>
</comment>
<dbReference type="PANTHER" id="PTHR22602">
    <property type="entry name" value="TRANSFERASE CAF17, MITOCHONDRIAL-RELATED"/>
    <property type="match status" value="1"/>
</dbReference>
<dbReference type="InterPro" id="IPR017703">
    <property type="entry name" value="YgfZ/GCV_T_CS"/>
</dbReference>
<evidence type="ECO:0000313" key="3">
    <source>
        <dbReference type="EMBL" id="MFC4426702.1"/>
    </source>
</evidence>
<dbReference type="Proteomes" id="UP001595998">
    <property type="component" value="Unassembled WGS sequence"/>
</dbReference>
<organism evidence="3 4">
    <name type="scientific">Deinococcus navajonensis</name>
    <dbReference type="NCBI Taxonomy" id="309884"/>
    <lineage>
        <taxon>Bacteria</taxon>
        <taxon>Thermotogati</taxon>
        <taxon>Deinococcota</taxon>
        <taxon>Deinococci</taxon>
        <taxon>Deinococcales</taxon>
        <taxon>Deinococcaceae</taxon>
        <taxon>Deinococcus</taxon>
    </lineage>
</organism>
<dbReference type="InterPro" id="IPR027266">
    <property type="entry name" value="TrmE/GcvT-like"/>
</dbReference>
<dbReference type="InterPro" id="IPR045179">
    <property type="entry name" value="YgfZ/GcvT"/>
</dbReference>
<feature type="domain" description="CAF17 C-terminal" evidence="2">
    <location>
        <begin position="226"/>
        <end position="283"/>
    </location>
</feature>
<evidence type="ECO:0000256" key="1">
    <source>
        <dbReference type="ARBA" id="ARBA00022946"/>
    </source>
</evidence>
<keyword evidence="1" id="KW-0809">Transit peptide</keyword>
<name>A0ABV8XQ86_9DEIO</name>
<protein>
    <submittedName>
        <fullName evidence="3">YgfZ/GcvT domain-containing protein</fullName>
    </submittedName>
</protein>
<dbReference type="PANTHER" id="PTHR22602:SF0">
    <property type="entry name" value="TRANSFERASE CAF17, MITOCHONDRIAL-RELATED"/>
    <property type="match status" value="1"/>
</dbReference>
<keyword evidence="4" id="KW-1185">Reference proteome</keyword>
<dbReference type="NCBIfam" id="TIGR03317">
    <property type="entry name" value="ygfZ_signature"/>
    <property type="match status" value="1"/>
</dbReference>
<dbReference type="EMBL" id="JBHSEH010000009">
    <property type="protein sequence ID" value="MFC4426702.1"/>
    <property type="molecule type" value="Genomic_DNA"/>
</dbReference>
<dbReference type="InterPro" id="IPR057460">
    <property type="entry name" value="CAF17_C"/>
</dbReference>